<dbReference type="EMBL" id="FOAF01000001">
    <property type="protein sequence ID" value="SEK97911.1"/>
    <property type="molecule type" value="Genomic_DNA"/>
</dbReference>
<dbReference type="Pfam" id="PF00356">
    <property type="entry name" value="LacI"/>
    <property type="match status" value="1"/>
</dbReference>
<sequence length="344" mass="38317">MKKVTILDIAKELDITFSTVARALNDHPAISKNTKELVKAAAERLGYRKNKIASSLRSGKSNIIGVLVPSLDVSFFSSVVHGIESIMNQNGYSVLLYQSQESYKKEDKGIETLLNSRVDGVIASIAINREDSGTYEDIINRNIPLAFFDRSLDDLNAPSVTIDDYKGGYMATEHLIKAGYKNIVHITETRNLAIFKERMRGYKDALKAYGLPLNEDLILKGNLSLDFGKECVKNLTSRKIPFDAIFTLEDFTAMGVIQQLKVQHINIPHEVGIIGFANEAFGSLVSPTLSTIDQQTNRMGEEIALQFLKMLKAGDFYKSAPLRIKLDPILIIRESSQGPTWENI</sequence>
<dbReference type="PROSITE" id="PS50932">
    <property type="entry name" value="HTH_LACI_2"/>
    <property type="match status" value="1"/>
</dbReference>
<evidence type="ECO:0000256" key="1">
    <source>
        <dbReference type="ARBA" id="ARBA00023015"/>
    </source>
</evidence>
<dbReference type="GO" id="GO:0003700">
    <property type="term" value="F:DNA-binding transcription factor activity"/>
    <property type="evidence" value="ECO:0007669"/>
    <property type="project" value="TreeGrafter"/>
</dbReference>
<accession>A0A1H7LFY9</accession>
<dbReference type="InterPro" id="IPR010982">
    <property type="entry name" value="Lambda_DNA-bd_dom_sf"/>
</dbReference>
<dbReference type="InterPro" id="IPR028082">
    <property type="entry name" value="Peripla_BP_I"/>
</dbReference>
<evidence type="ECO:0000259" key="4">
    <source>
        <dbReference type="PROSITE" id="PS50932"/>
    </source>
</evidence>
<evidence type="ECO:0000313" key="5">
    <source>
        <dbReference type="EMBL" id="SEK97911.1"/>
    </source>
</evidence>
<dbReference type="GO" id="GO:0000976">
    <property type="term" value="F:transcription cis-regulatory region binding"/>
    <property type="evidence" value="ECO:0007669"/>
    <property type="project" value="TreeGrafter"/>
</dbReference>
<dbReference type="Gene3D" id="1.10.260.40">
    <property type="entry name" value="lambda repressor-like DNA-binding domains"/>
    <property type="match status" value="1"/>
</dbReference>
<dbReference type="RefSeq" id="WP_093321818.1">
    <property type="nucleotide sequence ID" value="NZ_FOAF01000001.1"/>
</dbReference>
<keyword evidence="6" id="KW-1185">Reference proteome</keyword>
<feature type="domain" description="HTH lacI-type" evidence="4">
    <location>
        <begin position="4"/>
        <end position="58"/>
    </location>
</feature>
<dbReference type="PANTHER" id="PTHR30146:SF109">
    <property type="entry name" value="HTH-TYPE TRANSCRIPTIONAL REGULATOR GALS"/>
    <property type="match status" value="1"/>
</dbReference>
<gene>
    <name evidence="5" type="ORF">SAMN05661044_01663</name>
</gene>
<name>A0A1H7LFY9_OLID1</name>
<dbReference type="OrthoDB" id="9803256at2"/>
<protein>
    <submittedName>
        <fullName evidence="5">Transcriptional regulator, LacI family</fullName>
    </submittedName>
</protein>
<evidence type="ECO:0000313" key="6">
    <source>
        <dbReference type="Proteomes" id="UP000199421"/>
    </source>
</evidence>
<dbReference type="PANTHER" id="PTHR30146">
    <property type="entry name" value="LACI-RELATED TRANSCRIPTIONAL REPRESSOR"/>
    <property type="match status" value="1"/>
</dbReference>
<keyword evidence="3" id="KW-0804">Transcription</keyword>
<dbReference type="InterPro" id="IPR001761">
    <property type="entry name" value="Peripla_BP/Lac1_sug-bd_dom"/>
</dbReference>
<dbReference type="InterPro" id="IPR000843">
    <property type="entry name" value="HTH_LacI"/>
</dbReference>
<keyword evidence="1" id="KW-0805">Transcription regulation</keyword>
<dbReference type="SUPFAM" id="SSF53822">
    <property type="entry name" value="Periplasmic binding protein-like I"/>
    <property type="match status" value="1"/>
</dbReference>
<evidence type="ECO:0000256" key="2">
    <source>
        <dbReference type="ARBA" id="ARBA00023125"/>
    </source>
</evidence>
<evidence type="ECO:0000256" key="3">
    <source>
        <dbReference type="ARBA" id="ARBA00023163"/>
    </source>
</evidence>
<dbReference type="CDD" id="cd06267">
    <property type="entry name" value="PBP1_LacI_sugar_binding-like"/>
    <property type="match status" value="1"/>
</dbReference>
<dbReference type="Gene3D" id="3.40.50.2300">
    <property type="match status" value="2"/>
</dbReference>
<proteinExistence type="predicted"/>
<dbReference type="SMART" id="SM00354">
    <property type="entry name" value="HTH_LACI"/>
    <property type="match status" value="1"/>
</dbReference>
<organism evidence="5 6">
    <name type="scientific">Olivibacter domesticus</name>
    <name type="common">Pseudosphingobacterium domesticum</name>
    <dbReference type="NCBI Taxonomy" id="407022"/>
    <lineage>
        <taxon>Bacteria</taxon>
        <taxon>Pseudomonadati</taxon>
        <taxon>Bacteroidota</taxon>
        <taxon>Sphingobacteriia</taxon>
        <taxon>Sphingobacteriales</taxon>
        <taxon>Sphingobacteriaceae</taxon>
        <taxon>Olivibacter</taxon>
    </lineage>
</organism>
<dbReference type="AlphaFoldDB" id="A0A1H7LFY9"/>
<dbReference type="STRING" id="407022.SAMN05661044_01663"/>
<keyword evidence="2" id="KW-0238">DNA-binding</keyword>
<dbReference type="Proteomes" id="UP000199421">
    <property type="component" value="Unassembled WGS sequence"/>
</dbReference>
<dbReference type="CDD" id="cd01392">
    <property type="entry name" value="HTH_LacI"/>
    <property type="match status" value="1"/>
</dbReference>
<reference evidence="6" key="1">
    <citation type="submission" date="2016-10" db="EMBL/GenBank/DDBJ databases">
        <authorList>
            <person name="Varghese N."/>
            <person name="Submissions S."/>
        </authorList>
    </citation>
    <scope>NUCLEOTIDE SEQUENCE [LARGE SCALE GENOMIC DNA]</scope>
    <source>
        <strain evidence="6">DSM 18733</strain>
    </source>
</reference>
<dbReference type="SUPFAM" id="SSF47413">
    <property type="entry name" value="lambda repressor-like DNA-binding domains"/>
    <property type="match status" value="1"/>
</dbReference>
<dbReference type="Pfam" id="PF00532">
    <property type="entry name" value="Peripla_BP_1"/>
    <property type="match status" value="1"/>
</dbReference>